<sequence length="111" mass="12555">MEMKSLGTCYLYEVTKTGMTKCFGEVFHQDAITKEDGHTIPGTTAFRPQQGGSVIVASEEGCILDGTIWYYDDEPEEALKKLYKAERAKLARLNNDVYRQEMIVLNLKAKL</sequence>
<evidence type="ECO:0000313" key="1">
    <source>
        <dbReference type="EMBL" id="DAE02613.1"/>
    </source>
</evidence>
<dbReference type="EMBL" id="BK015347">
    <property type="protein sequence ID" value="DAE02613.1"/>
    <property type="molecule type" value="Genomic_DNA"/>
</dbReference>
<name>A0A8S5P7P4_9CAUD</name>
<accession>A0A8S5P7P4</accession>
<organism evidence="1">
    <name type="scientific">Siphoviridae sp. ctmYS12</name>
    <dbReference type="NCBI Taxonomy" id="2825652"/>
    <lineage>
        <taxon>Viruses</taxon>
        <taxon>Duplodnaviria</taxon>
        <taxon>Heunggongvirae</taxon>
        <taxon>Uroviricota</taxon>
        <taxon>Caudoviricetes</taxon>
    </lineage>
</organism>
<reference evidence="1" key="1">
    <citation type="journal article" date="2021" name="Proc. Natl. Acad. Sci. U.S.A.">
        <title>A Catalog of Tens of Thousands of Viruses from Human Metagenomes Reveals Hidden Associations with Chronic Diseases.</title>
        <authorList>
            <person name="Tisza M.J."/>
            <person name="Buck C.B."/>
        </authorList>
    </citation>
    <scope>NUCLEOTIDE SEQUENCE</scope>
    <source>
        <strain evidence="1">CtmYS12</strain>
    </source>
</reference>
<proteinExistence type="predicted"/>
<protein>
    <submittedName>
        <fullName evidence="1">Uncharacterized protein</fullName>
    </submittedName>
</protein>